<feature type="compositionally biased region" description="Basic and acidic residues" evidence="1">
    <location>
        <begin position="418"/>
        <end position="428"/>
    </location>
</feature>
<feature type="compositionally biased region" description="Polar residues" evidence="1">
    <location>
        <begin position="217"/>
        <end position="239"/>
    </location>
</feature>
<reference evidence="2 3" key="1">
    <citation type="journal article" date="2014" name="BMC Genomics">
        <title>Genome sequencing of four Aureobasidium pullulans varieties: biotechnological potential, stress tolerance, and description of new species.</title>
        <authorList>
            <person name="Gostin Ar C."/>
            <person name="Ohm R.A."/>
            <person name="Kogej T."/>
            <person name="Sonjak S."/>
            <person name="Turk M."/>
            <person name="Zajc J."/>
            <person name="Zalar P."/>
            <person name="Grube M."/>
            <person name="Sun H."/>
            <person name="Han J."/>
            <person name="Sharma A."/>
            <person name="Chiniquy J."/>
            <person name="Ngan C.Y."/>
            <person name="Lipzen A."/>
            <person name="Barry K."/>
            <person name="Grigoriev I.V."/>
            <person name="Gunde-Cimerman N."/>
        </authorList>
    </citation>
    <scope>NUCLEOTIDE SEQUENCE [LARGE SCALE GENOMIC DNA]</scope>
    <source>
        <strain evidence="2 3">CBS 147.97</strain>
    </source>
</reference>
<sequence>MYGGNWTTISVSRLRINENAVLRNNPNMPQNDAAFCVWVLKQLHDSKRYDMVEPFFILGNGLLDIRTVYQRLESGHYVDAAGFQRDLFSIPTKFIDRYPGNHTLVHEKANNLLLTLLPERFAQRNRWEGYRRRSSQQQQQQPVVPSTSVPVATAQPVLTAAAAAAAAAPALVQSAASDAVSDTASNVAADPATNAASVATPNAHQQSRFSSPFVIRTSATPKPSGRPPTSSRQETTGLSASKHRASEHPARPDPDDTSRHVSEAVDLDSERREARRGKKRAADDLVVGSSSKRARQEVEQHKYHSELRIQIVEVIDQEMKLVYGQEASMELEEGAQRYIDQLSQMDAEAKHRATASDQNVFKEDHKEKIEKMVVKYIREELNKFLAAKGQYIQPRLSLSSKMKNEDEEDEKDDDSEEDSKPRVKKERD</sequence>
<dbReference type="RefSeq" id="XP_013430354.1">
    <property type="nucleotide sequence ID" value="XM_013574900.1"/>
</dbReference>
<evidence type="ECO:0000313" key="3">
    <source>
        <dbReference type="Proteomes" id="UP000027730"/>
    </source>
</evidence>
<gene>
    <name evidence="2" type="ORF">M436DRAFT_61605</name>
</gene>
<organism evidence="2 3">
    <name type="scientific">Aureobasidium namibiae CBS 147.97</name>
    <dbReference type="NCBI Taxonomy" id="1043004"/>
    <lineage>
        <taxon>Eukaryota</taxon>
        <taxon>Fungi</taxon>
        <taxon>Dikarya</taxon>
        <taxon>Ascomycota</taxon>
        <taxon>Pezizomycotina</taxon>
        <taxon>Dothideomycetes</taxon>
        <taxon>Dothideomycetidae</taxon>
        <taxon>Dothideales</taxon>
        <taxon>Saccotheciaceae</taxon>
        <taxon>Aureobasidium</taxon>
    </lineage>
</organism>
<dbReference type="AlphaFoldDB" id="A0A074X2W9"/>
<dbReference type="EMBL" id="KL584704">
    <property type="protein sequence ID" value="KEQ76357.1"/>
    <property type="molecule type" value="Genomic_DNA"/>
</dbReference>
<dbReference type="HOGENOM" id="CLU_640895_0_0_1"/>
<proteinExistence type="predicted"/>
<feature type="compositionally biased region" description="Low complexity" evidence="1">
    <location>
        <begin position="135"/>
        <end position="147"/>
    </location>
</feature>
<feature type="region of interest" description="Disordered" evidence="1">
    <location>
        <begin position="395"/>
        <end position="428"/>
    </location>
</feature>
<feature type="compositionally biased region" description="Acidic residues" evidence="1">
    <location>
        <begin position="405"/>
        <end position="417"/>
    </location>
</feature>
<feature type="region of interest" description="Disordered" evidence="1">
    <location>
        <begin position="197"/>
        <end position="299"/>
    </location>
</feature>
<accession>A0A074X2W9</accession>
<dbReference type="Proteomes" id="UP000027730">
    <property type="component" value="Unassembled WGS sequence"/>
</dbReference>
<dbReference type="GeneID" id="25413222"/>
<dbReference type="OrthoDB" id="3927906at2759"/>
<keyword evidence="3" id="KW-1185">Reference proteome</keyword>
<feature type="compositionally biased region" description="Polar residues" evidence="1">
    <location>
        <begin position="197"/>
        <end position="210"/>
    </location>
</feature>
<evidence type="ECO:0000256" key="1">
    <source>
        <dbReference type="SAM" id="MobiDB-lite"/>
    </source>
</evidence>
<feature type="region of interest" description="Disordered" evidence="1">
    <location>
        <begin position="128"/>
        <end position="147"/>
    </location>
</feature>
<evidence type="ECO:0000313" key="2">
    <source>
        <dbReference type="EMBL" id="KEQ76357.1"/>
    </source>
</evidence>
<feature type="compositionally biased region" description="Basic and acidic residues" evidence="1">
    <location>
        <begin position="244"/>
        <end position="273"/>
    </location>
</feature>
<protein>
    <submittedName>
        <fullName evidence="2">Uncharacterized protein</fullName>
    </submittedName>
</protein>
<name>A0A074X2W9_9PEZI</name>